<feature type="region of interest" description="Disordered" evidence="1">
    <location>
        <begin position="705"/>
        <end position="731"/>
    </location>
</feature>
<dbReference type="InterPro" id="IPR012337">
    <property type="entry name" value="RNaseH-like_sf"/>
</dbReference>
<evidence type="ECO:0000256" key="1">
    <source>
        <dbReference type="SAM" id="MobiDB-lite"/>
    </source>
</evidence>
<proteinExistence type="predicted"/>
<gene>
    <name evidence="2" type="ORF">HOLleu_16689</name>
</gene>
<dbReference type="SUPFAM" id="SSF53098">
    <property type="entry name" value="Ribonuclease H-like"/>
    <property type="match status" value="1"/>
</dbReference>
<keyword evidence="3" id="KW-1185">Reference proteome</keyword>
<accession>A0A9Q1C737</accession>
<feature type="region of interest" description="Disordered" evidence="1">
    <location>
        <begin position="85"/>
        <end position="109"/>
    </location>
</feature>
<dbReference type="PANTHER" id="PTHR37162">
    <property type="entry name" value="HAT FAMILY DIMERISATION DOMAINCONTAINING PROTEIN-RELATED"/>
    <property type="match status" value="1"/>
</dbReference>
<feature type="compositionally biased region" description="Polar residues" evidence="1">
    <location>
        <begin position="91"/>
        <end position="109"/>
    </location>
</feature>
<dbReference type="Proteomes" id="UP001152320">
    <property type="component" value="Chromosome 7"/>
</dbReference>
<dbReference type="OrthoDB" id="6513413at2759"/>
<reference evidence="2" key="1">
    <citation type="submission" date="2021-10" db="EMBL/GenBank/DDBJ databases">
        <title>Tropical sea cucumber genome reveals ecological adaptation and Cuvierian tubules defense mechanism.</title>
        <authorList>
            <person name="Chen T."/>
        </authorList>
    </citation>
    <scope>NUCLEOTIDE SEQUENCE</scope>
    <source>
        <strain evidence="2">Nanhai2018</strain>
        <tissue evidence="2">Muscle</tissue>
    </source>
</reference>
<dbReference type="EMBL" id="JAIZAY010000007">
    <property type="protein sequence ID" value="KAJ8039081.1"/>
    <property type="molecule type" value="Genomic_DNA"/>
</dbReference>
<evidence type="ECO:0000313" key="3">
    <source>
        <dbReference type="Proteomes" id="UP001152320"/>
    </source>
</evidence>
<comment type="caution">
    <text evidence="2">The sequence shown here is derived from an EMBL/GenBank/DDBJ whole genome shotgun (WGS) entry which is preliminary data.</text>
</comment>
<sequence>MNSKNKCYFHKQWIEKPEYSSWLVEVQEDPHKARCKLCRKTFDISSMGQSALKSHMKGKLHQSVCGDYSRQTAAGSVITNFFTSRSTSSSVDPETGSSCTTENSQASGSVTAGRSVDTYVVADDILKAEVLWAIKVVMNHYSFNSCQNVSKLFTSMFPDSQIAKTFSCGATKCAYMICFGLQPYFHDLLVDKIRNTECYSISFDECMNNISQNEQMDFIVRYWDSDIDQVAVRYFGSEFLGHATAVDLLKHFKAGLTKLDPKCLLQVSMDGPNVNLKFYRDLENERKTEELPGMLNIGSCGLHIVHGSLQKGVTASGWNLASLLRALWQLFHDTPARREDFFQITGSSIFPLQFCPHRWVEDAKVAERALLMWPNVKKFVASFKDPKKTPSAACFSTIKAACADPLTTAKLEFFISIAKQLQPFLTRFQTDAPVIPFLGPNLRDLLVGLMNRFLKKELLEKADTYQKLAALDPQEKKNQVPKNVDIGFAAKESLKTATNKKVISDLQNLAFKADCMSLLAATTAKLLERSPLKYSLLRYLESLCPQTIVNTSVDPAVKFEKLLHILMNGRWRSAEECDNLLSQYKTFAAEMKQENAAEFRQFTIDSKERLDTFFGKYLKNTKFAKLWDVFKLLLTLSHGQASVERGYSVNKDMLVENMQEKTLVALRTVYDSIAATGQDFTEVPFTPRMKRNIKAARMRYNQYLDDQRKAKGENEKAKKRKAVQDELHDRQKKKKLIESAIDIMKKEADDLAQKAERRHDFSLLTKSNAFRRKDTEKAQESKRLQIEMDELKEKLKNIE</sequence>
<protein>
    <submittedName>
        <fullName evidence="2">Uncharacterized protein</fullName>
    </submittedName>
</protein>
<evidence type="ECO:0000313" key="2">
    <source>
        <dbReference type="EMBL" id="KAJ8039081.1"/>
    </source>
</evidence>
<dbReference type="AlphaFoldDB" id="A0A9Q1C737"/>
<organism evidence="2 3">
    <name type="scientific">Holothuria leucospilota</name>
    <name type="common">Black long sea cucumber</name>
    <name type="synonym">Mertensiothuria leucospilota</name>
    <dbReference type="NCBI Taxonomy" id="206669"/>
    <lineage>
        <taxon>Eukaryota</taxon>
        <taxon>Metazoa</taxon>
        <taxon>Echinodermata</taxon>
        <taxon>Eleutherozoa</taxon>
        <taxon>Echinozoa</taxon>
        <taxon>Holothuroidea</taxon>
        <taxon>Aspidochirotacea</taxon>
        <taxon>Aspidochirotida</taxon>
        <taxon>Holothuriidae</taxon>
        <taxon>Holothuria</taxon>
    </lineage>
</organism>
<dbReference type="PANTHER" id="PTHR37162:SF11">
    <property type="match status" value="1"/>
</dbReference>
<name>A0A9Q1C737_HOLLE</name>
<feature type="compositionally biased region" description="Basic and acidic residues" evidence="1">
    <location>
        <begin position="705"/>
        <end position="729"/>
    </location>
</feature>